<dbReference type="Proteomes" id="UP000251577">
    <property type="component" value="Unassembled WGS sequence"/>
</dbReference>
<feature type="region of interest" description="Disordered" evidence="1">
    <location>
        <begin position="197"/>
        <end position="225"/>
    </location>
</feature>
<sequence length="298" mass="31180">MFTLLLCCGIQPPSGVRADEIRPLPAVPGRRDLQFLDAIPERFVVGVPKSLEELARSPEVAHQGEPGPAPHRTSEPLRAVVLGTDAALAAVATKLMRIDAMWVELGYAPVEAGSAIATVWGLQGCAGGGAGEVTGARIGGGRDGLDFALTAPAKPTAVVRDDHGVVTLGAAEVTGPGEHPLVGEVIVDSEVLYSHAGNSRAGGRRGAERGAAPGVRMVPTTGRPGLAAVQLPPRPRRGLFGRWRAPVTPSPAPTVLQGRALQAGGQEIRLVRDGVEHPRPLKAVTFYRHLRDGQFVRN</sequence>
<organism evidence="2 3">
    <name type="scientific">Corynebacterium heidelbergense</name>
    <dbReference type="NCBI Taxonomy" id="2055947"/>
    <lineage>
        <taxon>Bacteria</taxon>
        <taxon>Bacillati</taxon>
        <taxon>Actinomycetota</taxon>
        <taxon>Actinomycetes</taxon>
        <taxon>Mycobacteriales</taxon>
        <taxon>Corynebacteriaceae</taxon>
        <taxon>Corynebacterium</taxon>
    </lineage>
</organism>
<dbReference type="EMBL" id="QHCV01000063">
    <property type="protein sequence ID" value="RAV31721.1"/>
    <property type="molecule type" value="Genomic_DNA"/>
</dbReference>
<name>A0A364V524_9CORY</name>
<reference evidence="2 3" key="1">
    <citation type="journal article" date="2018" name="Syst. Appl. Microbiol.">
        <title>Corynebacterium heidelbergense sp. nov., isolated from the preen glands of Egyptian geese (Alopochen aegyptiacus).</title>
        <authorList>
            <person name="Braun M.S."/>
            <person name="Wang E."/>
            <person name="Zimmermann S."/>
            <person name="Wink M."/>
        </authorList>
    </citation>
    <scope>NUCLEOTIDE SEQUENCE [LARGE SCALE GENOMIC DNA]</scope>
    <source>
        <strain evidence="2 3">647</strain>
    </source>
</reference>
<evidence type="ECO:0000256" key="1">
    <source>
        <dbReference type="SAM" id="MobiDB-lite"/>
    </source>
</evidence>
<protein>
    <submittedName>
        <fullName evidence="2">Uncharacterized protein</fullName>
    </submittedName>
</protein>
<keyword evidence="3" id="KW-1185">Reference proteome</keyword>
<gene>
    <name evidence="2" type="ORF">DLJ54_06855</name>
</gene>
<dbReference type="AlphaFoldDB" id="A0A364V524"/>
<comment type="caution">
    <text evidence="2">The sequence shown here is derived from an EMBL/GenBank/DDBJ whole genome shotgun (WGS) entry which is preliminary data.</text>
</comment>
<evidence type="ECO:0000313" key="3">
    <source>
        <dbReference type="Proteomes" id="UP000251577"/>
    </source>
</evidence>
<dbReference type="RefSeq" id="WP_113631018.1">
    <property type="nucleotide sequence ID" value="NZ_QHCV01000063.1"/>
</dbReference>
<evidence type="ECO:0000313" key="2">
    <source>
        <dbReference type="EMBL" id="RAV31721.1"/>
    </source>
</evidence>
<accession>A0A364V524</accession>
<proteinExistence type="predicted"/>